<dbReference type="AlphaFoldDB" id="A0A0D3KGL8"/>
<name>A0A0D3KGL8_EMIH1</name>
<evidence type="ECO:0000313" key="2">
    <source>
        <dbReference type="Proteomes" id="UP000013827"/>
    </source>
</evidence>
<reference evidence="1" key="2">
    <citation type="submission" date="2024-10" db="UniProtKB">
        <authorList>
            <consortium name="EnsemblProtists"/>
        </authorList>
    </citation>
    <scope>IDENTIFICATION</scope>
</reference>
<protein>
    <submittedName>
        <fullName evidence="1">Uncharacterized protein</fullName>
    </submittedName>
</protein>
<keyword evidence="2" id="KW-1185">Reference proteome</keyword>
<dbReference type="HOGENOM" id="CLU_2152412_0_0_1"/>
<dbReference type="RefSeq" id="XP_005787332.1">
    <property type="nucleotide sequence ID" value="XM_005787275.1"/>
</dbReference>
<evidence type="ECO:0000313" key="1">
    <source>
        <dbReference type="EnsemblProtists" id="EOD34903"/>
    </source>
</evidence>
<dbReference type="PaxDb" id="2903-EOD34903"/>
<dbReference type="EnsemblProtists" id="EOD34903">
    <property type="protein sequence ID" value="EOD34903"/>
    <property type="gene ID" value="EMIHUDRAFT_122700"/>
</dbReference>
<proteinExistence type="predicted"/>
<reference evidence="2" key="1">
    <citation type="journal article" date="2013" name="Nature">
        <title>Pan genome of the phytoplankton Emiliania underpins its global distribution.</title>
        <authorList>
            <person name="Read B.A."/>
            <person name="Kegel J."/>
            <person name="Klute M.J."/>
            <person name="Kuo A."/>
            <person name="Lefebvre S.C."/>
            <person name="Maumus F."/>
            <person name="Mayer C."/>
            <person name="Miller J."/>
            <person name="Monier A."/>
            <person name="Salamov A."/>
            <person name="Young J."/>
            <person name="Aguilar M."/>
            <person name="Claverie J.M."/>
            <person name="Frickenhaus S."/>
            <person name="Gonzalez K."/>
            <person name="Herman E.K."/>
            <person name="Lin Y.C."/>
            <person name="Napier J."/>
            <person name="Ogata H."/>
            <person name="Sarno A.F."/>
            <person name="Shmutz J."/>
            <person name="Schroeder D."/>
            <person name="de Vargas C."/>
            <person name="Verret F."/>
            <person name="von Dassow P."/>
            <person name="Valentin K."/>
            <person name="Van de Peer Y."/>
            <person name="Wheeler G."/>
            <person name="Dacks J.B."/>
            <person name="Delwiche C.F."/>
            <person name="Dyhrman S.T."/>
            <person name="Glockner G."/>
            <person name="John U."/>
            <person name="Richards T."/>
            <person name="Worden A.Z."/>
            <person name="Zhang X."/>
            <person name="Grigoriev I.V."/>
            <person name="Allen A.E."/>
            <person name="Bidle K."/>
            <person name="Borodovsky M."/>
            <person name="Bowler C."/>
            <person name="Brownlee C."/>
            <person name="Cock J.M."/>
            <person name="Elias M."/>
            <person name="Gladyshev V.N."/>
            <person name="Groth M."/>
            <person name="Guda C."/>
            <person name="Hadaegh A."/>
            <person name="Iglesias-Rodriguez M.D."/>
            <person name="Jenkins J."/>
            <person name="Jones B.M."/>
            <person name="Lawson T."/>
            <person name="Leese F."/>
            <person name="Lindquist E."/>
            <person name="Lobanov A."/>
            <person name="Lomsadze A."/>
            <person name="Malik S.B."/>
            <person name="Marsh M.E."/>
            <person name="Mackinder L."/>
            <person name="Mock T."/>
            <person name="Mueller-Roeber B."/>
            <person name="Pagarete A."/>
            <person name="Parker M."/>
            <person name="Probert I."/>
            <person name="Quesneville H."/>
            <person name="Raines C."/>
            <person name="Rensing S.A."/>
            <person name="Riano-Pachon D.M."/>
            <person name="Richier S."/>
            <person name="Rokitta S."/>
            <person name="Shiraiwa Y."/>
            <person name="Soanes D.M."/>
            <person name="van der Giezen M."/>
            <person name="Wahlund T.M."/>
            <person name="Williams B."/>
            <person name="Wilson W."/>
            <person name="Wolfe G."/>
            <person name="Wurch L.L."/>
        </authorList>
    </citation>
    <scope>NUCLEOTIDE SEQUENCE</scope>
</reference>
<accession>A0A0D3KGL8</accession>
<sequence>MQATAPKKRPRMCGTPGCVLEDNHLGPHSSDFRCPPGKGSGAFLPGSPPLPPTDTARVSYDALVGTWCSNEDPPRYWCPGDEAAGAWRPSPPPEPEVECTVSKGRALVAAPK</sequence>
<dbReference type="GeneID" id="17280176"/>
<organism evidence="1 2">
    <name type="scientific">Emiliania huxleyi (strain CCMP1516)</name>
    <dbReference type="NCBI Taxonomy" id="280463"/>
    <lineage>
        <taxon>Eukaryota</taxon>
        <taxon>Haptista</taxon>
        <taxon>Haptophyta</taxon>
        <taxon>Prymnesiophyceae</taxon>
        <taxon>Isochrysidales</taxon>
        <taxon>Noelaerhabdaceae</taxon>
        <taxon>Emiliania</taxon>
    </lineage>
</organism>
<dbReference type="KEGG" id="ehx:EMIHUDRAFT_122700"/>
<dbReference type="Proteomes" id="UP000013827">
    <property type="component" value="Unassembled WGS sequence"/>
</dbReference>